<comment type="caution">
    <text evidence="1">The sequence shown here is derived from an EMBL/GenBank/DDBJ whole genome shotgun (WGS) entry which is preliminary data.</text>
</comment>
<gene>
    <name evidence="1" type="ORF">EDX97_00195</name>
</gene>
<name>A0A3N0I5T6_9FIRM</name>
<protein>
    <submittedName>
        <fullName evidence="1">Uncharacterized protein</fullName>
    </submittedName>
</protein>
<accession>A0A3N0I5T6</accession>
<organism evidence="1 2">
    <name type="scientific">Absicoccus porci</name>
    <dbReference type="NCBI Taxonomy" id="2486576"/>
    <lineage>
        <taxon>Bacteria</taxon>
        <taxon>Bacillati</taxon>
        <taxon>Bacillota</taxon>
        <taxon>Erysipelotrichia</taxon>
        <taxon>Erysipelotrichales</taxon>
        <taxon>Erysipelotrichaceae</taxon>
        <taxon>Absicoccus</taxon>
    </lineage>
</organism>
<keyword evidence="2" id="KW-1185">Reference proteome</keyword>
<dbReference type="OrthoDB" id="212459at2"/>
<sequence>MLNLFKNWVEYNRGWEVILSAGTQKREKIVQRVIHLSGIAYIKANNLSLSCEADEGRGPVDFKISRGQDITVIEVKLSSNGQYMHGYDTQVEEYAKAEQTDNMVYVLVDVGNPVKVKKLLDRYNRDIDEGKKVPEVIMIDSTSKESASIT</sequence>
<proteinExistence type="predicted"/>
<dbReference type="EMBL" id="RJQC01000001">
    <property type="protein sequence ID" value="RNM31840.1"/>
    <property type="molecule type" value="Genomic_DNA"/>
</dbReference>
<dbReference type="AlphaFoldDB" id="A0A3N0I5T6"/>
<evidence type="ECO:0000313" key="2">
    <source>
        <dbReference type="Proteomes" id="UP000276568"/>
    </source>
</evidence>
<reference evidence="1 2" key="1">
    <citation type="submission" date="2018-11" db="EMBL/GenBank/DDBJ databases">
        <title>Clostridium sp. nov., a member of the family Erysipelotrichaceae isolated from pig faeces.</title>
        <authorList>
            <person name="Chang Y.-H."/>
        </authorList>
    </citation>
    <scope>NUCLEOTIDE SEQUENCE [LARGE SCALE GENOMIC DNA]</scope>
    <source>
        <strain evidence="1 2">YH-panp20</strain>
    </source>
</reference>
<dbReference type="Proteomes" id="UP000276568">
    <property type="component" value="Unassembled WGS sequence"/>
</dbReference>
<evidence type="ECO:0000313" key="1">
    <source>
        <dbReference type="EMBL" id="RNM31840.1"/>
    </source>
</evidence>